<reference evidence="2 3" key="1">
    <citation type="submission" date="2021-07" db="EMBL/GenBank/DDBJ databases">
        <title>Paenibacillus radiodurans sp. nov., isolated from the southeastern edge of Tengger Desert.</title>
        <authorList>
            <person name="Zhang G."/>
        </authorList>
    </citation>
    <scope>NUCLEOTIDE SEQUENCE [LARGE SCALE GENOMIC DNA]</scope>
    <source>
        <strain evidence="2 3">CCM 7311</strain>
    </source>
</reference>
<evidence type="ECO:0000313" key="2">
    <source>
        <dbReference type="EMBL" id="MBW7460256.1"/>
    </source>
</evidence>
<dbReference type="Gene3D" id="3.90.180.10">
    <property type="entry name" value="Medium-chain alcohol dehydrogenases, catalytic domain"/>
    <property type="match status" value="1"/>
</dbReference>
<name>A0ABS7CH38_9BACL</name>
<dbReference type="InterPro" id="IPR011032">
    <property type="entry name" value="GroES-like_sf"/>
</dbReference>
<dbReference type="InterPro" id="IPR013154">
    <property type="entry name" value="ADH-like_N"/>
</dbReference>
<evidence type="ECO:0000313" key="3">
    <source>
        <dbReference type="Proteomes" id="UP001519887"/>
    </source>
</evidence>
<feature type="domain" description="Alcohol dehydrogenase-like N-terminal" evidence="1">
    <location>
        <begin position="26"/>
        <end position="97"/>
    </location>
</feature>
<dbReference type="Pfam" id="PF08240">
    <property type="entry name" value="ADH_N"/>
    <property type="match status" value="1"/>
</dbReference>
<evidence type="ECO:0000259" key="1">
    <source>
        <dbReference type="Pfam" id="PF08240"/>
    </source>
</evidence>
<dbReference type="EMBL" id="JAHZIK010002114">
    <property type="protein sequence ID" value="MBW7460256.1"/>
    <property type="molecule type" value="Genomic_DNA"/>
</dbReference>
<dbReference type="SUPFAM" id="SSF50129">
    <property type="entry name" value="GroES-like"/>
    <property type="match status" value="1"/>
</dbReference>
<proteinExistence type="predicted"/>
<organism evidence="2 3">
    <name type="scientific">Paenibacillus sepulcri</name>
    <dbReference type="NCBI Taxonomy" id="359917"/>
    <lineage>
        <taxon>Bacteria</taxon>
        <taxon>Bacillati</taxon>
        <taxon>Bacillota</taxon>
        <taxon>Bacilli</taxon>
        <taxon>Bacillales</taxon>
        <taxon>Paenibacillaceae</taxon>
        <taxon>Paenibacillus</taxon>
    </lineage>
</organism>
<gene>
    <name evidence="2" type="ORF">K0U00_39955</name>
</gene>
<protein>
    <submittedName>
        <fullName evidence="2">Alcohol dehydrogenase catalytic domain-containing protein</fullName>
    </submittedName>
</protein>
<dbReference type="Proteomes" id="UP001519887">
    <property type="component" value="Unassembled WGS sequence"/>
</dbReference>
<comment type="caution">
    <text evidence="2">The sequence shown here is derived from an EMBL/GenBank/DDBJ whole genome shotgun (WGS) entry which is preliminary data.</text>
</comment>
<feature type="non-terminal residue" evidence="2">
    <location>
        <position position="105"/>
    </location>
</feature>
<accession>A0ABS7CH38</accession>
<keyword evidence="3" id="KW-1185">Reference proteome</keyword>
<sequence length="105" mass="11207">MKAKAVVFTGVNEVAYLDVEVKDPGPDDVVVDVEHSWISVGTEQSYLRGERISGEQVTRAGDVLPFPQVAGYQKVGIVREVGSGVTSVKPGDRVFASVSRVEGMA</sequence>